<dbReference type="Gene3D" id="1.20.1730.10">
    <property type="entry name" value="Sodium/glucose cotransporter"/>
    <property type="match status" value="1"/>
</dbReference>
<sequence>MSLTIGSHGFHTIDLIIFIGMLVMAALVGIYYAYKDRGRKSIENYNYGGRDVSPVPLGLSIAVTYISAMTVIGFPTESYLYGLVSLWFAFGPVIPNIICCLYYIPLFFRLQLRTVYEYLEYRFNSKVRKVVSFLCIVKLLFYMGIAVYLPALALNAVTPLSLQWTIMLTSGICTFYTTLGGMKAVVWTDTLQSLIMLFGGFAAMVKAIMVVGGLDEMTSALDRGHRLNAWKFDLDPTLQRTAWSYFIGSTFVFNCAACVGQPSAQRFLSCKSVKQARIAALVSVLPTMIFLIVATISGCAAYAYFENCDPRSSGKITKNDQLMAYLVSDVFRDVPGMTGLFISAAFSGTLSTVSSGINSIGSLLLEDFLLPYKPQMKEVTKLTTSKVSAIMFGCLVLCMAFLTEKMNGTVMSIATSLDGSISGPLLGLFTLGIFFPWTNTIGGITGFLVGTTITAWIALSAIMYGRPPDKTGLLTVSIANCSHQTNLTTYLSTQQPFTVADATTIEQESSLKPALYYSLWSISLYYHNALGFGLTLVVGLLMSFLSGPKKPSESDSRLFQPFLDHPCFPQKIRTFFRFGVPNTTPTRYADVEPPETIQLLRHQVKSKKEDLYISATSNSSDALTS</sequence>
<evidence type="ECO:0000256" key="8">
    <source>
        <dbReference type="ARBA" id="ARBA00023065"/>
    </source>
</evidence>
<protein>
    <recommendedName>
        <fullName evidence="15">Sodium-coupled monocarboxylate transporter 1</fullName>
    </recommendedName>
</protein>
<comment type="caution">
    <text evidence="13">The sequence shown here is derived from an EMBL/GenBank/DDBJ whole genome shotgun (WGS) entry which is preliminary data.</text>
</comment>
<keyword evidence="6 12" id="KW-1133">Transmembrane helix</keyword>
<organism evidence="13 14">
    <name type="scientific">Clavelina lepadiformis</name>
    <name type="common">Light-bulb sea squirt</name>
    <name type="synonym">Ascidia lepadiformis</name>
    <dbReference type="NCBI Taxonomy" id="159417"/>
    <lineage>
        <taxon>Eukaryota</taxon>
        <taxon>Metazoa</taxon>
        <taxon>Chordata</taxon>
        <taxon>Tunicata</taxon>
        <taxon>Ascidiacea</taxon>
        <taxon>Aplousobranchia</taxon>
        <taxon>Clavelinidae</taxon>
        <taxon>Clavelina</taxon>
    </lineage>
</organism>
<keyword evidence="5 12" id="KW-0812">Transmembrane</keyword>
<accession>A0ABP0FQ44</accession>
<keyword evidence="10" id="KW-0739">Sodium transport</keyword>
<evidence type="ECO:0000256" key="2">
    <source>
        <dbReference type="ARBA" id="ARBA00006434"/>
    </source>
</evidence>
<feature type="transmembrane region" description="Helical" evidence="12">
    <location>
        <begin position="242"/>
        <end position="259"/>
    </location>
</feature>
<dbReference type="InterPro" id="IPR038377">
    <property type="entry name" value="Na/Glc_symporter_sf"/>
</dbReference>
<feature type="transmembrane region" description="Helical" evidence="12">
    <location>
        <begin position="386"/>
        <end position="403"/>
    </location>
</feature>
<feature type="transmembrane region" description="Helical" evidence="12">
    <location>
        <begin position="340"/>
        <end position="365"/>
    </location>
</feature>
<dbReference type="PROSITE" id="PS50283">
    <property type="entry name" value="NA_SOLUT_SYMP_3"/>
    <property type="match status" value="1"/>
</dbReference>
<evidence type="ECO:0000256" key="10">
    <source>
        <dbReference type="ARBA" id="ARBA00023201"/>
    </source>
</evidence>
<keyword evidence="7" id="KW-0915">Sodium</keyword>
<feature type="transmembrane region" description="Helical" evidence="12">
    <location>
        <begin position="15"/>
        <end position="34"/>
    </location>
</feature>
<evidence type="ECO:0000313" key="14">
    <source>
        <dbReference type="Proteomes" id="UP001642483"/>
    </source>
</evidence>
<dbReference type="Proteomes" id="UP001642483">
    <property type="component" value="Unassembled WGS sequence"/>
</dbReference>
<dbReference type="PANTHER" id="PTHR42985">
    <property type="entry name" value="SODIUM-COUPLED MONOCARBOXYLATE TRANSPORTER"/>
    <property type="match status" value="1"/>
</dbReference>
<feature type="transmembrane region" description="Helical" evidence="12">
    <location>
        <begin position="80"/>
        <end position="104"/>
    </location>
</feature>
<comment type="subcellular location">
    <subcellularLocation>
        <location evidence="1">Cell membrane</location>
        <topology evidence="1">Multi-pass membrane protein</topology>
    </subcellularLocation>
</comment>
<evidence type="ECO:0000256" key="4">
    <source>
        <dbReference type="ARBA" id="ARBA00022475"/>
    </source>
</evidence>
<feature type="transmembrane region" description="Helical" evidence="12">
    <location>
        <begin position="525"/>
        <end position="547"/>
    </location>
</feature>
<dbReference type="InterPro" id="IPR001734">
    <property type="entry name" value="Na/solute_symporter"/>
</dbReference>
<keyword evidence="14" id="KW-1185">Reference proteome</keyword>
<evidence type="ECO:0000256" key="6">
    <source>
        <dbReference type="ARBA" id="ARBA00022989"/>
    </source>
</evidence>
<feature type="transmembrane region" description="Helical" evidence="12">
    <location>
        <begin position="409"/>
        <end position="434"/>
    </location>
</feature>
<evidence type="ECO:0000256" key="12">
    <source>
        <dbReference type="SAM" id="Phobius"/>
    </source>
</evidence>
<reference evidence="13 14" key="1">
    <citation type="submission" date="2024-02" db="EMBL/GenBank/DDBJ databases">
        <authorList>
            <person name="Daric V."/>
            <person name="Darras S."/>
        </authorList>
    </citation>
    <scope>NUCLEOTIDE SEQUENCE [LARGE SCALE GENOMIC DNA]</scope>
</reference>
<feature type="transmembrane region" description="Helical" evidence="12">
    <location>
        <begin position="194"/>
        <end position="214"/>
    </location>
</feature>
<gene>
    <name evidence="13" type="ORF">CVLEPA_LOCUS11665</name>
</gene>
<keyword evidence="8" id="KW-0406">Ion transport</keyword>
<feature type="transmembrane region" description="Helical" evidence="12">
    <location>
        <begin position="280"/>
        <end position="305"/>
    </location>
</feature>
<dbReference type="PANTHER" id="PTHR42985:SF45">
    <property type="entry name" value="SODIUM_IODIDE COTRANSPORTER-LIKE"/>
    <property type="match status" value="1"/>
</dbReference>
<comment type="similarity">
    <text evidence="2 11">Belongs to the sodium:solute symporter (SSF) (TC 2.A.21) family.</text>
</comment>
<dbReference type="EMBL" id="CAWYQH010000079">
    <property type="protein sequence ID" value="CAK8681466.1"/>
    <property type="molecule type" value="Genomic_DNA"/>
</dbReference>
<dbReference type="CDD" id="cd11492">
    <property type="entry name" value="SLC5sbd_NIS-SMVT"/>
    <property type="match status" value="1"/>
</dbReference>
<keyword evidence="3" id="KW-0813">Transport</keyword>
<feature type="transmembrane region" description="Helical" evidence="12">
    <location>
        <begin position="441"/>
        <end position="464"/>
    </location>
</feature>
<evidence type="ECO:0000256" key="9">
    <source>
        <dbReference type="ARBA" id="ARBA00023136"/>
    </source>
</evidence>
<feature type="transmembrane region" description="Helical" evidence="12">
    <location>
        <begin position="161"/>
        <end position="182"/>
    </location>
</feature>
<feature type="transmembrane region" description="Helical" evidence="12">
    <location>
        <begin position="55"/>
        <end position="74"/>
    </location>
</feature>
<evidence type="ECO:0008006" key="15">
    <source>
        <dbReference type="Google" id="ProtNLM"/>
    </source>
</evidence>
<dbReference type="InterPro" id="IPR051163">
    <property type="entry name" value="Sodium:Solute_Symporter_SSF"/>
</dbReference>
<evidence type="ECO:0000256" key="11">
    <source>
        <dbReference type="RuleBase" id="RU362091"/>
    </source>
</evidence>
<evidence type="ECO:0000256" key="1">
    <source>
        <dbReference type="ARBA" id="ARBA00004651"/>
    </source>
</evidence>
<evidence type="ECO:0000256" key="3">
    <source>
        <dbReference type="ARBA" id="ARBA00022448"/>
    </source>
</evidence>
<evidence type="ECO:0000256" key="5">
    <source>
        <dbReference type="ARBA" id="ARBA00022692"/>
    </source>
</evidence>
<proteinExistence type="inferred from homology"/>
<name>A0ABP0FQ44_CLALP</name>
<keyword evidence="4" id="KW-1003">Cell membrane</keyword>
<dbReference type="NCBIfam" id="TIGR00813">
    <property type="entry name" value="sss"/>
    <property type="match status" value="1"/>
</dbReference>
<dbReference type="Pfam" id="PF00474">
    <property type="entry name" value="SSF"/>
    <property type="match status" value="1"/>
</dbReference>
<evidence type="ECO:0000256" key="7">
    <source>
        <dbReference type="ARBA" id="ARBA00023053"/>
    </source>
</evidence>
<evidence type="ECO:0000313" key="13">
    <source>
        <dbReference type="EMBL" id="CAK8681466.1"/>
    </source>
</evidence>
<feature type="transmembrane region" description="Helical" evidence="12">
    <location>
        <begin position="130"/>
        <end position="149"/>
    </location>
</feature>
<keyword evidence="9 12" id="KW-0472">Membrane</keyword>